<protein>
    <submittedName>
        <fullName evidence="3">Uncharacterized protein</fullName>
    </submittedName>
</protein>
<dbReference type="PANTHER" id="PTHR31583:SF2">
    <property type="match status" value="1"/>
</dbReference>
<dbReference type="GeneID" id="59323291"/>
<dbReference type="PANTHER" id="PTHR31583">
    <property type="match status" value="1"/>
</dbReference>
<dbReference type="Proteomes" id="UP000515788">
    <property type="component" value="Chromosome 4"/>
</dbReference>
<proteinExistence type="predicted"/>
<evidence type="ECO:0000313" key="2">
    <source>
        <dbReference type="EMBL" id="QLL30194.1"/>
    </source>
</evidence>
<feature type="compositionally biased region" description="Acidic residues" evidence="1">
    <location>
        <begin position="139"/>
        <end position="151"/>
    </location>
</feature>
<evidence type="ECO:0000313" key="4">
    <source>
        <dbReference type="Proteomes" id="UP000515788"/>
    </source>
</evidence>
<dbReference type="EMBL" id="CP059249">
    <property type="protein sequence ID" value="QLL32489.1"/>
    <property type="molecule type" value="Genomic_DNA"/>
</dbReference>
<dbReference type="AlphaFoldDB" id="A0A7G3ZG53"/>
<dbReference type="KEGG" id="tgb:HG536_0A00110"/>
<feature type="region of interest" description="Disordered" evidence="1">
    <location>
        <begin position="136"/>
        <end position="172"/>
    </location>
</feature>
<dbReference type="InterPro" id="IPR050978">
    <property type="entry name" value="Y'_ATP-dependent_helicase"/>
</dbReference>
<dbReference type="OrthoDB" id="4039556at2759"/>
<accession>A0A7G3ZG53</accession>
<reference evidence="3 4" key="1">
    <citation type="submission" date="2020-06" db="EMBL/GenBank/DDBJ databases">
        <title>The yeast mating-type switching endonuclease HO is a domesticated member of an unorthodox homing genetic element family.</title>
        <authorList>
            <person name="Coughlan A.Y."/>
            <person name="Lombardi L."/>
            <person name="Braun-Galleani S."/>
            <person name="Martos A.R."/>
            <person name="Galeote V."/>
            <person name="Bigey F."/>
            <person name="Dequin S."/>
            <person name="Byrne K.P."/>
            <person name="Wolfe K.H."/>
        </authorList>
    </citation>
    <scope>NUCLEOTIDE SEQUENCE [LARGE SCALE GENOMIC DNA]</scope>
    <source>
        <strain evidence="3 4">CBS764</strain>
    </source>
</reference>
<sequence>MTRCYDLASLTPKRCAMRSCFNSFVYKESLIKKFRRDTIKQYSVRIAPILFLLLRVNRLSIFAAYKKPRGSAGYTEIDTGKLQTAFADKESRDIDVTYLSQVCVDMMKGKDTLGHVLETLVMCCAIKFGSSVPSRFIPDDSDNEEDEDEDDETHKVGTPAAGNDDMKGIRNPKSARGIRKTLDSLKAFLTFACMCSAADDDLFDDESGTPMWKWITTVYHKTVEEEENLNRYQISLVPSAQGIMILGKLFDRSYIRDFYFECHSVFRENFEKLDKLFFMPTVDQIAGAILRNRDVSFREAKRGTDKFWDGGSLLHLIPVEYRQVLMPKFRREKHGRLSEAVNKQVAHAVDEIACTLMWMVYFAAGFPYRFPELQLLAFSGPQRNVYVEDVSRRVQLFCDYNKTGATAPILKTTSPPLVLFHCRS</sequence>
<dbReference type="RefSeq" id="XP_037136869.1">
    <property type="nucleotide sequence ID" value="XM_037280974.1"/>
</dbReference>
<evidence type="ECO:0000256" key="1">
    <source>
        <dbReference type="SAM" id="MobiDB-lite"/>
    </source>
</evidence>
<organism evidence="3 4">
    <name type="scientific">Torulaspora globosa</name>
    <dbReference type="NCBI Taxonomy" id="48254"/>
    <lineage>
        <taxon>Eukaryota</taxon>
        <taxon>Fungi</taxon>
        <taxon>Dikarya</taxon>
        <taxon>Ascomycota</taxon>
        <taxon>Saccharomycotina</taxon>
        <taxon>Saccharomycetes</taxon>
        <taxon>Saccharomycetales</taxon>
        <taxon>Saccharomycetaceae</taxon>
        <taxon>Torulaspora</taxon>
    </lineage>
</organism>
<keyword evidence="4" id="KW-1185">Reference proteome</keyword>
<dbReference type="EMBL" id="CP059246">
    <property type="protein sequence ID" value="QLL30194.1"/>
    <property type="molecule type" value="Genomic_DNA"/>
</dbReference>
<name>A0A7G3ZG53_9SACH</name>
<evidence type="ECO:0000313" key="3">
    <source>
        <dbReference type="EMBL" id="QLL32489.1"/>
    </source>
</evidence>
<dbReference type="Proteomes" id="UP000515788">
    <property type="component" value="Chromosome 1"/>
</dbReference>
<gene>
    <name evidence="2" type="ORF">HG536_0A00110</name>
    <name evidence="3" type="ORF">HG536_0D00110</name>
</gene>